<evidence type="ECO:0000256" key="2">
    <source>
        <dbReference type="ARBA" id="ARBA00022694"/>
    </source>
</evidence>
<dbReference type="EMBL" id="LN835307">
    <property type="protein sequence ID" value="CRH01516.1"/>
    <property type="molecule type" value="Genomic_DNA"/>
</dbReference>
<dbReference type="VEuPathDB" id="PlasmoDB:PRELSG_1240000"/>
<accession>A0A1J1H9A3</accession>
<dbReference type="GO" id="GO:0000049">
    <property type="term" value="F:tRNA binding"/>
    <property type="evidence" value="ECO:0007669"/>
    <property type="project" value="InterPro"/>
</dbReference>
<dbReference type="SUPFAM" id="SSF52402">
    <property type="entry name" value="Adenine nucleotide alpha hydrolases-like"/>
    <property type="match status" value="1"/>
</dbReference>
<protein>
    <recommendedName>
        <fullName evidence="5">Cytoplasmic tRNA 2-thiolation protein 2</fullName>
    </recommendedName>
</protein>
<dbReference type="InterPro" id="IPR019407">
    <property type="entry name" value="CTU2"/>
</dbReference>
<sequence>MINHNKIVEDLSDVNKIKINSSLCYKCKKNNAVVHTREKSCKDCFIKLVEYTFKNTLREKCLFKSKTNNNFFYGNKILQKDIEGKKKDRIMINTIENCSEKENEKDLYEKKDIISVNKQKKNTALAFSGEICSCFLLFLLVKYLKNFKNRKSDLFLMNEHSIFSEIIFVDIYEDKKYIYDLIYTIEKIFEMLEENDLKSDTNKNEKKENFINYEKEKNIFLNNDNLLFNNGVFKKKINKVYFIVLKSNYFINDNYKDQFTMNYDKIKKEKNYYLNYINEIIIYNNIIKYCLNQNIKYVLFGNNANNISNKSLLYTILGNGINLPLCTSYIDNRYSDINFIKPLKDLLNKEIYVYCFYKNIHYLNNRTFEGNLLYKYINDMFSNLNFNNNTTLITNNTVNNLINLLNYFNNDKNNNANILNIKYSNDFEEFSGDINKTLENYNFTCCYICLGKKETLEEKNFIKKMDKIQLTNIKKMKHTNLICSTCLSIFSSNFNYVNLYNTIFHF</sequence>
<dbReference type="PANTHER" id="PTHR20882:SF14">
    <property type="entry name" value="CYTOPLASMIC TRNA 2-THIOLATION PROTEIN 2"/>
    <property type="match status" value="1"/>
</dbReference>
<keyword evidence="1" id="KW-0963">Cytoplasm</keyword>
<reference evidence="3 4" key="1">
    <citation type="submission" date="2015-04" db="EMBL/GenBank/DDBJ databases">
        <authorList>
            <consortium name="Pathogen Informatics"/>
        </authorList>
    </citation>
    <scope>NUCLEOTIDE SEQUENCE [LARGE SCALE GENOMIC DNA]</scope>
    <source>
        <strain evidence="3 4">SGS1</strain>
    </source>
</reference>
<name>A0A1J1H9A3_PLARL</name>
<dbReference type="GO" id="GO:0016783">
    <property type="term" value="F:sulfurtransferase activity"/>
    <property type="evidence" value="ECO:0007669"/>
    <property type="project" value="TreeGrafter"/>
</dbReference>
<evidence type="ECO:0008006" key="5">
    <source>
        <dbReference type="Google" id="ProtNLM"/>
    </source>
</evidence>
<organism evidence="3 4">
    <name type="scientific">Plasmodium relictum</name>
    <dbReference type="NCBI Taxonomy" id="85471"/>
    <lineage>
        <taxon>Eukaryota</taxon>
        <taxon>Sar</taxon>
        <taxon>Alveolata</taxon>
        <taxon>Apicomplexa</taxon>
        <taxon>Aconoidasida</taxon>
        <taxon>Haemosporida</taxon>
        <taxon>Plasmodiidae</taxon>
        <taxon>Plasmodium</taxon>
        <taxon>Plasmodium (Haemamoeba)</taxon>
    </lineage>
</organism>
<dbReference type="RefSeq" id="XP_028534516.1">
    <property type="nucleotide sequence ID" value="XM_028678203.1"/>
</dbReference>
<gene>
    <name evidence="3" type="ORF">PRELSG_1240000</name>
</gene>
<evidence type="ECO:0000256" key="1">
    <source>
        <dbReference type="ARBA" id="ARBA00022490"/>
    </source>
</evidence>
<evidence type="ECO:0000313" key="3">
    <source>
        <dbReference type="EMBL" id="CRH01516.1"/>
    </source>
</evidence>
<dbReference type="GeneID" id="39737645"/>
<dbReference type="Gene3D" id="3.40.50.620">
    <property type="entry name" value="HUPs"/>
    <property type="match status" value="1"/>
</dbReference>
<dbReference type="Proteomes" id="UP000220158">
    <property type="component" value="Chromosome 12"/>
</dbReference>
<keyword evidence="2" id="KW-0819">tRNA processing</keyword>
<dbReference type="PANTHER" id="PTHR20882">
    <property type="entry name" value="CYTOPLASMIC TRNA 2-THIOLATION PROTEIN 2"/>
    <property type="match status" value="1"/>
</dbReference>
<evidence type="ECO:0000313" key="4">
    <source>
        <dbReference type="Proteomes" id="UP000220158"/>
    </source>
</evidence>
<keyword evidence="4" id="KW-1185">Reference proteome</keyword>
<dbReference type="GO" id="GO:0005829">
    <property type="term" value="C:cytosol"/>
    <property type="evidence" value="ECO:0007669"/>
    <property type="project" value="TreeGrafter"/>
</dbReference>
<dbReference type="AlphaFoldDB" id="A0A1J1H9A3"/>
<dbReference type="KEGG" id="prel:PRELSG_1240000"/>
<dbReference type="OrthoDB" id="25129at2759"/>
<dbReference type="InterPro" id="IPR014729">
    <property type="entry name" value="Rossmann-like_a/b/a_fold"/>
</dbReference>
<dbReference type="GO" id="GO:0002143">
    <property type="term" value="P:tRNA wobble position uridine thiolation"/>
    <property type="evidence" value="ECO:0007669"/>
    <property type="project" value="TreeGrafter"/>
</dbReference>
<proteinExistence type="predicted"/>